<dbReference type="Pfam" id="PF00160">
    <property type="entry name" value="Pro_isomerase"/>
    <property type="match status" value="1"/>
</dbReference>
<feature type="region of interest" description="Disordered" evidence="7">
    <location>
        <begin position="252"/>
        <end position="271"/>
    </location>
</feature>
<evidence type="ECO:0000256" key="1">
    <source>
        <dbReference type="ARBA" id="ARBA00000971"/>
    </source>
</evidence>
<keyword evidence="6 9" id="KW-0413">Isomerase</keyword>
<evidence type="ECO:0000256" key="7">
    <source>
        <dbReference type="SAM" id="MobiDB-lite"/>
    </source>
</evidence>
<dbReference type="SMART" id="SM00320">
    <property type="entry name" value="WD40"/>
    <property type="match status" value="4"/>
</dbReference>
<evidence type="ECO:0000256" key="2">
    <source>
        <dbReference type="ARBA" id="ARBA00013194"/>
    </source>
</evidence>
<dbReference type="PROSITE" id="PS50072">
    <property type="entry name" value="CSA_PPIASE_2"/>
    <property type="match status" value="1"/>
</dbReference>
<dbReference type="InterPro" id="IPR044666">
    <property type="entry name" value="Cyclophilin_A-like"/>
</dbReference>
<accession>A0A9N8DDK8</accession>
<protein>
    <recommendedName>
        <fullName evidence="2">peptidylprolyl isomerase</fullName>
        <ecNumber evidence="2">5.2.1.8</ecNumber>
    </recommendedName>
</protein>
<dbReference type="InterPro" id="IPR001680">
    <property type="entry name" value="WD40_rpt"/>
</dbReference>
<dbReference type="PANTHER" id="PTHR45625">
    <property type="entry name" value="PEPTIDYL-PROLYL CIS-TRANS ISOMERASE-RELATED"/>
    <property type="match status" value="1"/>
</dbReference>
<keyword evidence="5" id="KW-0697">Rotamase</keyword>
<organism evidence="9 10">
    <name type="scientific">Seminavis robusta</name>
    <dbReference type="NCBI Taxonomy" id="568900"/>
    <lineage>
        <taxon>Eukaryota</taxon>
        <taxon>Sar</taxon>
        <taxon>Stramenopiles</taxon>
        <taxon>Ochrophyta</taxon>
        <taxon>Bacillariophyta</taxon>
        <taxon>Bacillariophyceae</taxon>
        <taxon>Bacillariophycidae</taxon>
        <taxon>Naviculales</taxon>
        <taxon>Naviculaceae</taxon>
        <taxon>Seminavis</taxon>
    </lineage>
</organism>
<feature type="domain" description="PPIase cyclophilin-type" evidence="8">
    <location>
        <begin position="561"/>
        <end position="715"/>
    </location>
</feature>
<dbReference type="InterPro" id="IPR002130">
    <property type="entry name" value="Cyclophilin-type_PPIase_dom"/>
</dbReference>
<evidence type="ECO:0000313" key="9">
    <source>
        <dbReference type="EMBL" id="CAB9499845.1"/>
    </source>
</evidence>
<dbReference type="PRINTS" id="PR00153">
    <property type="entry name" value="CSAPPISMRASE"/>
</dbReference>
<feature type="compositionally biased region" description="Polar residues" evidence="7">
    <location>
        <begin position="252"/>
        <end position="262"/>
    </location>
</feature>
<dbReference type="Gene3D" id="2.40.100.10">
    <property type="entry name" value="Cyclophilin-like"/>
    <property type="match status" value="1"/>
</dbReference>
<comment type="catalytic activity">
    <reaction evidence="1">
        <text>[protein]-peptidylproline (omega=180) = [protein]-peptidylproline (omega=0)</text>
        <dbReference type="Rhea" id="RHEA:16237"/>
        <dbReference type="Rhea" id="RHEA-COMP:10747"/>
        <dbReference type="Rhea" id="RHEA-COMP:10748"/>
        <dbReference type="ChEBI" id="CHEBI:83833"/>
        <dbReference type="ChEBI" id="CHEBI:83834"/>
        <dbReference type="EC" id="5.2.1.8"/>
    </reaction>
</comment>
<dbReference type="CDD" id="cd01927">
    <property type="entry name" value="cyclophilin_WD40"/>
    <property type="match status" value="1"/>
</dbReference>
<dbReference type="EC" id="5.2.1.8" evidence="2"/>
<evidence type="ECO:0000256" key="6">
    <source>
        <dbReference type="ARBA" id="ARBA00023235"/>
    </source>
</evidence>
<feature type="region of interest" description="Disordered" evidence="7">
    <location>
        <begin position="1"/>
        <end position="45"/>
    </location>
</feature>
<dbReference type="GO" id="GO:0006457">
    <property type="term" value="P:protein folding"/>
    <property type="evidence" value="ECO:0007669"/>
    <property type="project" value="InterPro"/>
</dbReference>
<name>A0A9N8DDK8_9STRA</name>
<evidence type="ECO:0000313" key="10">
    <source>
        <dbReference type="Proteomes" id="UP001153069"/>
    </source>
</evidence>
<comment type="caution">
    <text evidence="9">The sequence shown here is derived from an EMBL/GenBank/DDBJ whole genome shotgun (WGS) entry which is preliminary data.</text>
</comment>
<dbReference type="PROSITE" id="PS00170">
    <property type="entry name" value="CSA_PPIASE_1"/>
    <property type="match status" value="1"/>
</dbReference>
<evidence type="ECO:0000256" key="4">
    <source>
        <dbReference type="ARBA" id="ARBA00022737"/>
    </source>
</evidence>
<dbReference type="Gene3D" id="2.130.10.10">
    <property type="entry name" value="YVTN repeat-like/Quinoprotein amine dehydrogenase"/>
    <property type="match status" value="1"/>
</dbReference>
<dbReference type="EMBL" id="CAICTM010000069">
    <property type="protein sequence ID" value="CAB9499845.1"/>
    <property type="molecule type" value="Genomic_DNA"/>
</dbReference>
<proteinExistence type="predicted"/>
<dbReference type="FunFam" id="2.40.100.10:FF:000003">
    <property type="entry name" value="Peptidylprolyl isomerase domain and WD repeat-containing 1"/>
    <property type="match status" value="1"/>
</dbReference>
<dbReference type="OrthoDB" id="10264753at2759"/>
<dbReference type="SUPFAM" id="SSF50978">
    <property type="entry name" value="WD40 repeat-like"/>
    <property type="match status" value="1"/>
</dbReference>
<keyword evidence="4" id="KW-0677">Repeat</keyword>
<evidence type="ECO:0000256" key="5">
    <source>
        <dbReference type="ARBA" id="ARBA00023110"/>
    </source>
</evidence>
<evidence type="ECO:0000256" key="3">
    <source>
        <dbReference type="ARBA" id="ARBA00022574"/>
    </source>
</evidence>
<keyword evidence="3" id="KW-0853">WD repeat</keyword>
<dbReference type="InterPro" id="IPR036322">
    <property type="entry name" value="WD40_repeat_dom_sf"/>
</dbReference>
<dbReference type="InterPro" id="IPR029000">
    <property type="entry name" value="Cyclophilin-like_dom_sf"/>
</dbReference>
<reference evidence="9" key="1">
    <citation type="submission" date="2020-06" db="EMBL/GenBank/DDBJ databases">
        <authorList>
            <consortium name="Plant Systems Biology data submission"/>
        </authorList>
    </citation>
    <scope>NUCLEOTIDE SEQUENCE</scope>
    <source>
        <strain evidence="9">D6</strain>
    </source>
</reference>
<dbReference type="SUPFAM" id="SSF50891">
    <property type="entry name" value="Cyclophilin-like"/>
    <property type="match status" value="1"/>
</dbReference>
<dbReference type="Proteomes" id="UP001153069">
    <property type="component" value="Unassembled WGS sequence"/>
</dbReference>
<dbReference type="GO" id="GO:0003755">
    <property type="term" value="F:peptidyl-prolyl cis-trans isomerase activity"/>
    <property type="evidence" value="ECO:0007669"/>
    <property type="project" value="UniProtKB-KW"/>
</dbReference>
<dbReference type="AlphaFoldDB" id="A0A9N8DDK8"/>
<dbReference type="GO" id="GO:0005634">
    <property type="term" value="C:nucleus"/>
    <property type="evidence" value="ECO:0007669"/>
    <property type="project" value="UniProtKB-ARBA"/>
</dbReference>
<dbReference type="InterPro" id="IPR020892">
    <property type="entry name" value="Cyclophilin-type_PPIase_CS"/>
</dbReference>
<dbReference type="Pfam" id="PF00400">
    <property type="entry name" value="WD40"/>
    <property type="match status" value="1"/>
</dbReference>
<gene>
    <name evidence="9" type="ORF">SEMRO_70_G038890.1</name>
</gene>
<dbReference type="InterPro" id="IPR015943">
    <property type="entry name" value="WD40/YVTN_repeat-like_dom_sf"/>
</dbReference>
<sequence>MPEGESDRTKRVKRELDEEDKGPDTHVSSTTTKKKKKRPLPDFRDIPTPGHYQVSFMHRSVVTHVITSWKHAYVVTASSDGIVKFWKRTQVVPPETKGDDLKKDKGSTPCLEFVKSFTAHVGPVSALVMEEVDADVCVSVGHQDGIIKLYDVSTFDATAMIKTKEPIGSPHASFFRTVTTKGLFLAVASSQKLDGRIFVFSMDDSNLGLVQTIQLHATATITAMAYNAPNNAMYSADSKGILEVWDCSGTNSDNHTEAQASTDNEDDPNHNDLAARTISVGAPCTTKVNGISYASKMDTQLYQLVKNKTYAIAMCVLPKTGTHVFVYGADNRIRIFHHASGTVVVKYDERLTVYDKSFSKYNMDSMDYGKRAATEREMAGTSMWKGTDDSSSSNNALLQRLSLQVDPSGRYLLLPTLLGVKVIDWQRNKLIKIVGKSDASQLRFIGVCLCWGDAKINRQMQLARGVAAQSSDAKEKSAEDGIKIESDALIVTLAYDKRRFYVFSHLDPLKQADESENDTTAENDPAARRDIWNEPPTAEDRLGMRAGDMGGQYQDEASSKLGSTAILRTTMGDIHIKLFTSEVPKSIENFCGHAKSGYYDNVIFHRVIKGFMIQTGDPLGDGTGGESIWGGEFEDEFVRDLRHDRPFTVSMANAGPGTNGSQFFITTVPTPWLDNKHTVFGRVVKGMDICLLIENAKTDDGDKPLDEIKILSIDVE</sequence>
<evidence type="ECO:0000259" key="8">
    <source>
        <dbReference type="PROSITE" id="PS50072"/>
    </source>
</evidence>
<dbReference type="PANTHER" id="PTHR45625:SF4">
    <property type="entry name" value="PEPTIDYLPROLYL ISOMERASE DOMAIN AND WD REPEAT-CONTAINING PROTEIN 1"/>
    <property type="match status" value="1"/>
</dbReference>
<keyword evidence="10" id="KW-1185">Reference proteome</keyword>